<gene>
    <name evidence="1" type="ORF">SKC37_07820</name>
</gene>
<protein>
    <submittedName>
        <fullName evidence="1">Uncharacterized protein</fullName>
    </submittedName>
</protein>
<sequence>MNHSNHQTLTVNGGIYTICDGNGDKNISFSECYKCVTDAIAADGLSTFICEIPVLGWASCFASKSATCIVLSSVY</sequence>
<reference evidence="1 2" key="1">
    <citation type="submission" date="2024-03" db="EMBL/GenBank/DDBJ databases">
        <title>Aquirufa genome sequencing.</title>
        <authorList>
            <person name="Pitt A."/>
            <person name="Hahn M.W."/>
        </authorList>
    </citation>
    <scope>NUCLEOTIDE SEQUENCE [LARGE SCALE GENOMIC DNA]</scope>
    <source>
        <strain evidence="1 2">HETE-83D</strain>
    </source>
</reference>
<accession>A0ABW6DMK4</accession>
<keyword evidence="2" id="KW-1185">Reference proteome</keyword>
<dbReference type="EMBL" id="JBBKXX010000002">
    <property type="protein sequence ID" value="MFD3408560.1"/>
    <property type="molecule type" value="Genomic_DNA"/>
</dbReference>
<proteinExistence type="predicted"/>
<organism evidence="1 2">
    <name type="scientific">Aquirufa esocilacus</name>
    <dbReference type="NCBI Taxonomy" id="3096513"/>
    <lineage>
        <taxon>Bacteria</taxon>
        <taxon>Pseudomonadati</taxon>
        <taxon>Bacteroidota</taxon>
        <taxon>Cytophagia</taxon>
        <taxon>Cytophagales</taxon>
        <taxon>Flectobacillaceae</taxon>
        <taxon>Aquirufa</taxon>
    </lineage>
</organism>
<comment type="caution">
    <text evidence="1">The sequence shown here is derived from an EMBL/GenBank/DDBJ whole genome shotgun (WGS) entry which is preliminary data.</text>
</comment>
<evidence type="ECO:0000313" key="1">
    <source>
        <dbReference type="EMBL" id="MFD3408560.1"/>
    </source>
</evidence>
<evidence type="ECO:0000313" key="2">
    <source>
        <dbReference type="Proteomes" id="UP001598019"/>
    </source>
</evidence>
<dbReference type="RefSeq" id="WP_377980942.1">
    <property type="nucleotide sequence ID" value="NZ_JBBKXX010000002.1"/>
</dbReference>
<dbReference type="Proteomes" id="UP001598019">
    <property type="component" value="Unassembled WGS sequence"/>
</dbReference>
<name>A0ABW6DMK4_9BACT</name>